<organism evidence="1 2">
    <name type="scientific">Lentithecium fluviatile CBS 122367</name>
    <dbReference type="NCBI Taxonomy" id="1168545"/>
    <lineage>
        <taxon>Eukaryota</taxon>
        <taxon>Fungi</taxon>
        <taxon>Dikarya</taxon>
        <taxon>Ascomycota</taxon>
        <taxon>Pezizomycotina</taxon>
        <taxon>Dothideomycetes</taxon>
        <taxon>Pleosporomycetidae</taxon>
        <taxon>Pleosporales</taxon>
        <taxon>Massarineae</taxon>
        <taxon>Lentitheciaceae</taxon>
        <taxon>Lentithecium</taxon>
    </lineage>
</organism>
<dbReference type="Proteomes" id="UP000799291">
    <property type="component" value="Unassembled WGS sequence"/>
</dbReference>
<sequence>MEKDDRHTLFLPNLLPCPGPGRCDFHATFFGQSDHNEVPKEWFCQKCQKKHFTTVSRPSSMASVHATNHLALLPAELLLHIATYLPKSCWPSLALTSRMVYQKIGLLGSDVLGRDKLRFMALLARDMPAYATCSQCERLRPNHSALAWPLLKCHRWERRISNSVYAASEFLADKLVDSHEYQYDNGVCPSLLNCAGTYRKPWTPQIGPFIKRAGFSQQEVDLGLAIGFEATGRIFAPASKLLTHIKYRIELRHPWTSYTIAQRGAVLQGFYLCPHTLASKVQPRDPRDPTYPADSSMAHWQSHQGPMPIALWACPHCSSEFRSAPEFDSEREQYSVVFEVWRESTKNCNDGMIEMTFCGNPNKHWWSKLGRIREMWAAATPI</sequence>
<dbReference type="EMBL" id="MU005585">
    <property type="protein sequence ID" value="KAF2682965.1"/>
    <property type="molecule type" value="Genomic_DNA"/>
</dbReference>
<gene>
    <name evidence="1" type="ORF">K458DRAFT_390242</name>
</gene>
<proteinExistence type="predicted"/>
<evidence type="ECO:0000313" key="2">
    <source>
        <dbReference type="Proteomes" id="UP000799291"/>
    </source>
</evidence>
<dbReference type="AlphaFoldDB" id="A0A6G1IXY4"/>
<accession>A0A6G1IXY4</accession>
<reference evidence="1" key="1">
    <citation type="journal article" date="2020" name="Stud. Mycol.">
        <title>101 Dothideomycetes genomes: a test case for predicting lifestyles and emergence of pathogens.</title>
        <authorList>
            <person name="Haridas S."/>
            <person name="Albert R."/>
            <person name="Binder M."/>
            <person name="Bloem J."/>
            <person name="Labutti K."/>
            <person name="Salamov A."/>
            <person name="Andreopoulos B."/>
            <person name="Baker S."/>
            <person name="Barry K."/>
            <person name="Bills G."/>
            <person name="Bluhm B."/>
            <person name="Cannon C."/>
            <person name="Castanera R."/>
            <person name="Culley D."/>
            <person name="Daum C."/>
            <person name="Ezra D."/>
            <person name="Gonzalez J."/>
            <person name="Henrissat B."/>
            <person name="Kuo A."/>
            <person name="Liang C."/>
            <person name="Lipzen A."/>
            <person name="Lutzoni F."/>
            <person name="Magnuson J."/>
            <person name="Mondo S."/>
            <person name="Nolan M."/>
            <person name="Ohm R."/>
            <person name="Pangilinan J."/>
            <person name="Park H.-J."/>
            <person name="Ramirez L."/>
            <person name="Alfaro M."/>
            <person name="Sun H."/>
            <person name="Tritt A."/>
            <person name="Yoshinaga Y."/>
            <person name="Zwiers L.-H."/>
            <person name="Turgeon B."/>
            <person name="Goodwin S."/>
            <person name="Spatafora J."/>
            <person name="Crous P."/>
            <person name="Grigoriev I."/>
        </authorList>
    </citation>
    <scope>NUCLEOTIDE SEQUENCE</scope>
    <source>
        <strain evidence="1">CBS 122367</strain>
    </source>
</reference>
<evidence type="ECO:0000313" key="1">
    <source>
        <dbReference type="EMBL" id="KAF2682965.1"/>
    </source>
</evidence>
<name>A0A6G1IXY4_9PLEO</name>
<dbReference type="OrthoDB" id="3766406at2759"/>
<evidence type="ECO:0008006" key="3">
    <source>
        <dbReference type="Google" id="ProtNLM"/>
    </source>
</evidence>
<keyword evidence="2" id="KW-1185">Reference proteome</keyword>
<protein>
    <recommendedName>
        <fullName evidence="3">F-box domain-containing protein</fullName>
    </recommendedName>
</protein>